<feature type="domain" description="HTH tetR-type" evidence="5">
    <location>
        <begin position="7"/>
        <end position="67"/>
    </location>
</feature>
<evidence type="ECO:0000256" key="4">
    <source>
        <dbReference type="PROSITE-ProRule" id="PRU00335"/>
    </source>
</evidence>
<dbReference type="SUPFAM" id="SSF46689">
    <property type="entry name" value="Homeodomain-like"/>
    <property type="match status" value="1"/>
</dbReference>
<dbReference type="InterPro" id="IPR009057">
    <property type="entry name" value="Homeodomain-like_sf"/>
</dbReference>
<reference evidence="6 7" key="1">
    <citation type="submission" date="2018-09" db="EMBL/GenBank/DDBJ databases">
        <title>Mesorhizobium carmichaelinearum sp. nov. isolated from Carmichaelinea spp. root nodules in New Zealand.</title>
        <authorList>
            <person name="De Meyer S.E."/>
        </authorList>
    </citation>
    <scope>NUCLEOTIDE SEQUENCE [LARGE SCALE GENOMIC DNA]</scope>
    <source>
        <strain evidence="6 7">ICMP19557</strain>
    </source>
</reference>
<keyword evidence="1" id="KW-0805">Transcription regulation</keyword>
<name>A0A3A5KGT7_9HYPH</name>
<sequence length="191" mass="21097">MTPSPASGKRQHVVDTAYALFRQGGFHATGIDRIIAEADIAKMTMYRHFPSKDELIVEVLDYRAGRFDRQLDRLEQEGITAEQKISKIFDWHERWFRGDDFHGCLFAHALAEFGDPGHPVFKAVARQKNRLRSRMQAILEDVMPPDCAEGAAAALLMLIEGATLMAQMGQPAIGNARKAAAAIIGAASVPH</sequence>
<evidence type="ECO:0000256" key="3">
    <source>
        <dbReference type="ARBA" id="ARBA00023163"/>
    </source>
</evidence>
<feature type="DNA-binding region" description="H-T-H motif" evidence="4">
    <location>
        <begin position="30"/>
        <end position="49"/>
    </location>
</feature>
<keyword evidence="7" id="KW-1185">Reference proteome</keyword>
<dbReference type="PANTHER" id="PTHR47506:SF1">
    <property type="entry name" value="HTH-TYPE TRANSCRIPTIONAL REGULATOR YJDC"/>
    <property type="match status" value="1"/>
</dbReference>
<dbReference type="Proteomes" id="UP000272706">
    <property type="component" value="Unassembled WGS sequence"/>
</dbReference>
<dbReference type="PANTHER" id="PTHR47506">
    <property type="entry name" value="TRANSCRIPTIONAL REGULATORY PROTEIN"/>
    <property type="match status" value="1"/>
</dbReference>
<accession>A0A3A5KGT7</accession>
<dbReference type="EMBL" id="QZWZ01000020">
    <property type="protein sequence ID" value="RJT34257.1"/>
    <property type="molecule type" value="Genomic_DNA"/>
</dbReference>
<evidence type="ECO:0000256" key="2">
    <source>
        <dbReference type="ARBA" id="ARBA00023125"/>
    </source>
</evidence>
<dbReference type="Gene3D" id="1.10.357.10">
    <property type="entry name" value="Tetracycline Repressor, domain 2"/>
    <property type="match status" value="1"/>
</dbReference>
<evidence type="ECO:0000313" key="7">
    <source>
        <dbReference type="Proteomes" id="UP000272706"/>
    </source>
</evidence>
<keyword evidence="2 4" id="KW-0238">DNA-binding</keyword>
<keyword evidence="3" id="KW-0804">Transcription</keyword>
<evidence type="ECO:0000259" key="5">
    <source>
        <dbReference type="PROSITE" id="PS50977"/>
    </source>
</evidence>
<organism evidence="6 7">
    <name type="scientific">Mesorhizobium waimense</name>
    <dbReference type="NCBI Taxonomy" id="1300307"/>
    <lineage>
        <taxon>Bacteria</taxon>
        <taxon>Pseudomonadati</taxon>
        <taxon>Pseudomonadota</taxon>
        <taxon>Alphaproteobacteria</taxon>
        <taxon>Hyphomicrobiales</taxon>
        <taxon>Phyllobacteriaceae</taxon>
        <taxon>Mesorhizobium</taxon>
    </lineage>
</organism>
<dbReference type="PRINTS" id="PR00455">
    <property type="entry name" value="HTHTETR"/>
</dbReference>
<dbReference type="GO" id="GO:0003677">
    <property type="term" value="F:DNA binding"/>
    <property type="evidence" value="ECO:0007669"/>
    <property type="project" value="UniProtKB-UniRule"/>
</dbReference>
<protein>
    <submittedName>
        <fullName evidence="6">TetR/AcrR family transcriptional regulator</fullName>
    </submittedName>
</protein>
<dbReference type="AlphaFoldDB" id="A0A3A5KGT7"/>
<dbReference type="Pfam" id="PF00440">
    <property type="entry name" value="TetR_N"/>
    <property type="match status" value="1"/>
</dbReference>
<evidence type="ECO:0000256" key="1">
    <source>
        <dbReference type="ARBA" id="ARBA00023015"/>
    </source>
</evidence>
<proteinExistence type="predicted"/>
<dbReference type="InterPro" id="IPR001647">
    <property type="entry name" value="HTH_TetR"/>
</dbReference>
<evidence type="ECO:0000313" key="6">
    <source>
        <dbReference type="EMBL" id="RJT34257.1"/>
    </source>
</evidence>
<comment type="caution">
    <text evidence="6">The sequence shown here is derived from an EMBL/GenBank/DDBJ whole genome shotgun (WGS) entry which is preliminary data.</text>
</comment>
<dbReference type="SUPFAM" id="SSF48498">
    <property type="entry name" value="Tetracyclin repressor-like, C-terminal domain"/>
    <property type="match status" value="1"/>
</dbReference>
<dbReference type="InterPro" id="IPR036271">
    <property type="entry name" value="Tet_transcr_reg_TetR-rel_C_sf"/>
</dbReference>
<gene>
    <name evidence="6" type="ORF">D3227_23475</name>
</gene>
<dbReference type="PROSITE" id="PS50977">
    <property type="entry name" value="HTH_TETR_2"/>
    <property type="match status" value="1"/>
</dbReference>
<dbReference type="RefSeq" id="WP_120016670.1">
    <property type="nucleotide sequence ID" value="NZ_QZWZ01000020.1"/>
</dbReference>
<dbReference type="OrthoDB" id="9787680at2"/>